<dbReference type="NCBIfam" id="TIGR01146">
    <property type="entry name" value="ATPsyn_F1gamma"/>
    <property type="match status" value="1"/>
</dbReference>
<name>A0A7L4UP76_BALHA</name>
<dbReference type="PROSITE" id="PS00153">
    <property type="entry name" value="ATPASE_GAMMA"/>
    <property type="match status" value="1"/>
</dbReference>
<evidence type="ECO:0000256" key="2">
    <source>
        <dbReference type="ARBA" id="ARBA00004170"/>
    </source>
</evidence>
<dbReference type="Gene3D" id="1.10.287.80">
    <property type="entry name" value="ATP synthase, gamma subunit, helix hairpin domain"/>
    <property type="match status" value="1"/>
</dbReference>
<keyword evidence="7 10" id="KW-0472">Membrane</keyword>
<organism evidence="11 12">
    <name type="scientific">Balneicella halophila</name>
    <dbReference type="NCBI Taxonomy" id="1537566"/>
    <lineage>
        <taxon>Bacteria</taxon>
        <taxon>Pseudomonadati</taxon>
        <taxon>Bacteroidota</taxon>
        <taxon>Bacteroidia</taxon>
        <taxon>Bacteroidales</taxon>
        <taxon>Balneicellaceae</taxon>
        <taxon>Balneicella</taxon>
    </lineage>
</organism>
<comment type="subunit">
    <text evidence="10">F-type ATPases have 2 components, CF(1) - the catalytic core - and CF(0) - the membrane proton channel. CF(1) has five subunits: alpha(3), beta(3), gamma(1), delta(1), epsilon(1). CF(0) has three main subunits: a, b and c.</text>
</comment>
<keyword evidence="5 10" id="KW-0375">Hydrogen ion transport</keyword>
<dbReference type="GO" id="GO:0005886">
    <property type="term" value="C:plasma membrane"/>
    <property type="evidence" value="ECO:0007669"/>
    <property type="project" value="UniProtKB-SubCell"/>
</dbReference>
<comment type="function">
    <text evidence="1 10">Produces ATP from ADP in the presence of a proton gradient across the membrane. The gamma chain is believed to be important in regulating ATPase activity and the flow of protons through the CF(0) complex.</text>
</comment>
<keyword evidence="4 10" id="KW-0813">Transport</keyword>
<evidence type="ECO:0000256" key="1">
    <source>
        <dbReference type="ARBA" id="ARBA00003456"/>
    </source>
</evidence>
<evidence type="ECO:0000256" key="9">
    <source>
        <dbReference type="ARBA" id="ARBA00023310"/>
    </source>
</evidence>
<dbReference type="GO" id="GO:0042777">
    <property type="term" value="P:proton motive force-driven plasma membrane ATP synthesis"/>
    <property type="evidence" value="ECO:0007669"/>
    <property type="project" value="UniProtKB-UniRule"/>
</dbReference>
<dbReference type="CDD" id="cd12151">
    <property type="entry name" value="F1-ATPase_gamma"/>
    <property type="match status" value="1"/>
</dbReference>
<dbReference type="EMBL" id="QENZ01000004">
    <property type="protein sequence ID" value="PVX50918.1"/>
    <property type="molecule type" value="Genomic_DNA"/>
</dbReference>
<dbReference type="InterPro" id="IPR000131">
    <property type="entry name" value="ATP_synth_F1_gsu"/>
</dbReference>
<keyword evidence="8 10" id="KW-0139">CF(1)</keyword>
<dbReference type="OrthoDB" id="9812769at2"/>
<proteinExistence type="inferred from homology"/>
<comment type="subcellular location">
    <subcellularLocation>
        <location evidence="10">Cell membrane</location>
        <topology evidence="10">Peripheral membrane protein</topology>
    </subcellularLocation>
    <subcellularLocation>
        <location evidence="2">Membrane</location>
        <topology evidence="2">Peripheral membrane protein</topology>
    </subcellularLocation>
</comment>
<evidence type="ECO:0000256" key="4">
    <source>
        <dbReference type="ARBA" id="ARBA00022448"/>
    </source>
</evidence>
<dbReference type="PRINTS" id="PR00126">
    <property type="entry name" value="ATPASEGAMMA"/>
</dbReference>
<dbReference type="RefSeq" id="WP_116496468.1">
    <property type="nucleotide sequence ID" value="NZ_QENZ01000004.1"/>
</dbReference>
<gene>
    <name evidence="10" type="primary">atpG</name>
    <name evidence="11" type="ORF">C7377_1241</name>
</gene>
<keyword evidence="6 10" id="KW-0406">Ion transport</keyword>
<dbReference type="InterPro" id="IPR035968">
    <property type="entry name" value="ATP_synth_F1_ATPase_gsu"/>
</dbReference>
<dbReference type="SUPFAM" id="SSF52943">
    <property type="entry name" value="ATP synthase (F1-ATPase), gamma subunit"/>
    <property type="match status" value="1"/>
</dbReference>
<dbReference type="Gene3D" id="3.40.1380.10">
    <property type="match status" value="1"/>
</dbReference>
<reference evidence="11 12" key="1">
    <citation type="submission" date="2018-05" db="EMBL/GenBank/DDBJ databases">
        <title>Genomic Encyclopedia of Type Strains, Phase IV (KMG-IV): sequencing the most valuable type-strain genomes for metagenomic binning, comparative biology and taxonomic classification.</title>
        <authorList>
            <person name="Goeker M."/>
        </authorList>
    </citation>
    <scope>NUCLEOTIDE SEQUENCE [LARGE SCALE GENOMIC DNA]</scope>
    <source>
        <strain evidence="11 12">DSM 28579</strain>
    </source>
</reference>
<evidence type="ECO:0000256" key="7">
    <source>
        <dbReference type="ARBA" id="ARBA00023136"/>
    </source>
</evidence>
<dbReference type="GO" id="GO:0046933">
    <property type="term" value="F:proton-transporting ATP synthase activity, rotational mechanism"/>
    <property type="evidence" value="ECO:0007669"/>
    <property type="project" value="UniProtKB-UniRule"/>
</dbReference>
<keyword evidence="9 10" id="KW-0066">ATP synthesis</keyword>
<evidence type="ECO:0000256" key="8">
    <source>
        <dbReference type="ARBA" id="ARBA00023196"/>
    </source>
</evidence>
<protein>
    <recommendedName>
        <fullName evidence="10">ATP synthase gamma chain</fullName>
    </recommendedName>
    <alternativeName>
        <fullName evidence="10">ATP synthase F1 sector gamma subunit</fullName>
    </alternativeName>
    <alternativeName>
        <fullName evidence="10">F-ATPase gamma subunit</fullName>
    </alternativeName>
</protein>
<evidence type="ECO:0000256" key="5">
    <source>
        <dbReference type="ARBA" id="ARBA00022781"/>
    </source>
</evidence>
<dbReference type="HAMAP" id="MF_00815">
    <property type="entry name" value="ATP_synth_gamma_bact"/>
    <property type="match status" value="1"/>
</dbReference>
<dbReference type="GO" id="GO:0005524">
    <property type="term" value="F:ATP binding"/>
    <property type="evidence" value="ECO:0007669"/>
    <property type="project" value="UniProtKB-UniRule"/>
</dbReference>
<accession>A0A7L4UP76</accession>
<comment type="similarity">
    <text evidence="3 10">Belongs to the ATPase gamma chain family.</text>
</comment>
<sequence>MATLKETRTRIASVKNTRQVTSAMKMVSAAKLRKVQGLYNKFYPYTDKQHHILENLARGIDEEDTTSPFFKEPAQTANVLIVAVSSNKGLCGALNANLIAETRERIAQYKEQNTKVALYTIGKKVYQTFKKTEDIIASNEEIQEELTYEKATVIANKLMDSFVSKQFDRIDFIYSHAKTASTQVATHEEYLPITPPEENDDVGDINYIFEPNKKEILEVLVPQMLRTQFYKTLLDALVAEHAARMIAMNKATDNAGDLLRELKLEYNKARQTAITNEILEIVSGAEALNKG</sequence>
<comment type="caution">
    <text evidence="11">The sequence shown here is derived from an EMBL/GenBank/DDBJ whole genome shotgun (WGS) entry which is preliminary data.</text>
</comment>
<dbReference type="Pfam" id="PF00231">
    <property type="entry name" value="ATP-synt"/>
    <property type="match status" value="1"/>
</dbReference>
<evidence type="ECO:0000256" key="6">
    <source>
        <dbReference type="ARBA" id="ARBA00023065"/>
    </source>
</evidence>
<evidence type="ECO:0000256" key="10">
    <source>
        <dbReference type="HAMAP-Rule" id="MF_00815"/>
    </source>
</evidence>
<keyword evidence="10" id="KW-1003">Cell membrane</keyword>
<keyword evidence="12" id="KW-1185">Reference proteome</keyword>
<dbReference type="PANTHER" id="PTHR11693">
    <property type="entry name" value="ATP SYNTHASE GAMMA CHAIN"/>
    <property type="match status" value="1"/>
</dbReference>
<dbReference type="AlphaFoldDB" id="A0A7L4UP76"/>
<evidence type="ECO:0000256" key="3">
    <source>
        <dbReference type="ARBA" id="ARBA00007681"/>
    </source>
</evidence>
<dbReference type="PANTHER" id="PTHR11693:SF22">
    <property type="entry name" value="ATP SYNTHASE SUBUNIT GAMMA, MITOCHONDRIAL"/>
    <property type="match status" value="1"/>
</dbReference>
<evidence type="ECO:0000313" key="12">
    <source>
        <dbReference type="Proteomes" id="UP000251835"/>
    </source>
</evidence>
<dbReference type="Proteomes" id="UP000251835">
    <property type="component" value="Unassembled WGS sequence"/>
</dbReference>
<evidence type="ECO:0000313" key="11">
    <source>
        <dbReference type="EMBL" id="PVX50918.1"/>
    </source>
</evidence>
<dbReference type="GO" id="GO:0045259">
    <property type="term" value="C:proton-transporting ATP synthase complex"/>
    <property type="evidence" value="ECO:0007669"/>
    <property type="project" value="UniProtKB-KW"/>
</dbReference>
<dbReference type="InterPro" id="IPR023632">
    <property type="entry name" value="ATP_synth_F1_gsu_CS"/>
</dbReference>